<protein>
    <submittedName>
        <fullName evidence="2">Uncharacterized protein</fullName>
    </submittedName>
</protein>
<name>G4TSR8_SERID</name>
<feature type="compositionally biased region" description="Polar residues" evidence="1">
    <location>
        <begin position="9"/>
        <end position="19"/>
    </location>
</feature>
<gene>
    <name evidence="2" type="ORF">PIIN_08314</name>
</gene>
<accession>G4TSR8</accession>
<keyword evidence="3" id="KW-1185">Reference proteome</keyword>
<dbReference type="EMBL" id="CAFZ01000306">
    <property type="protein sequence ID" value="CCA74361.1"/>
    <property type="molecule type" value="Genomic_DNA"/>
</dbReference>
<evidence type="ECO:0000313" key="2">
    <source>
        <dbReference type="EMBL" id="CCA74361.1"/>
    </source>
</evidence>
<dbReference type="AlphaFoldDB" id="G4TSR8"/>
<sequence length="82" mass="9307">MEEFDDAASVSSSLMTRSNPHPDKNSKRVWAKLPTSADRSVQLGLDVLNHFASYPSEWLHQKESQNQYLAQDWTAGAIFGRR</sequence>
<dbReference type="Proteomes" id="UP000007148">
    <property type="component" value="Unassembled WGS sequence"/>
</dbReference>
<dbReference type="InParanoid" id="G4TSR8"/>
<reference evidence="2 3" key="1">
    <citation type="journal article" date="2011" name="PLoS Pathog.">
        <title>Endophytic Life Strategies Decoded by Genome and Transcriptome Analyses of the Mutualistic Root Symbiont Piriformospora indica.</title>
        <authorList>
            <person name="Zuccaro A."/>
            <person name="Lahrmann U."/>
            <person name="Guldener U."/>
            <person name="Langen G."/>
            <person name="Pfiffi S."/>
            <person name="Biedenkopf D."/>
            <person name="Wong P."/>
            <person name="Samans B."/>
            <person name="Grimm C."/>
            <person name="Basiewicz M."/>
            <person name="Murat C."/>
            <person name="Martin F."/>
            <person name="Kogel K.H."/>
        </authorList>
    </citation>
    <scope>NUCLEOTIDE SEQUENCE [LARGE SCALE GENOMIC DNA]</scope>
    <source>
        <strain evidence="2 3">DSM 11827</strain>
    </source>
</reference>
<organism evidence="2 3">
    <name type="scientific">Serendipita indica (strain DSM 11827)</name>
    <name type="common">Root endophyte fungus</name>
    <name type="synonym">Piriformospora indica</name>
    <dbReference type="NCBI Taxonomy" id="1109443"/>
    <lineage>
        <taxon>Eukaryota</taxon>
        <taxon>Fungi</taxon>
        <taxon>Dikarya</taxon>
        <taxon>Basidiomycota</taxon>
        <taxon>Agaricomycotina</taxon>
        <taxon>Agaricomycetes</taxon>
        <taxon>Sebacinales</taxon>
        <taxon>Serendipitaceae</taxon>
        <taxon>Serendipita</taxon>
    </lineage>
</organism>
<comment type="caution">
    <text evidence="2">The sequence shown here is derived from an EMBL/GenBank/DDBJ whole genome shotgun (WGS) entry which is preliminary data.</text>
</comment>
<proteinExistence type="predicted"/>
<feature type="region of interest" description="Disordered" evidence="1">
    <location>
        <begin position="1"/>
        <end position="31"/>
    </location>
</feature>
<dbReference type="HOGENOM" id="CLU_2559120_0_0_1"/>
<evidence type="ECO:0000256" key="1">
    <source>
        <dbReference type="SAM" id="MobiDB-lite"/>
    </source>
</evidence>
<evidence type="ECO:0000313" key="3">
    <source>
        <dbReference type="Proteomes" id="UP000007148"/>
    </source>
</evidence>